<reference evidence="2 3" key="1">
    <citation type="submission" date="2020-02" db="EMBL/GenBank/DDBJ databases">
        <title>Genome sequence of the type strain CGMCC 1.15528 of Mesorhizobium zhangyense.</title>
        <authorList>
            <person name="Gao J."/>
            <person name="Sun J."/>
        </authorList>
    </citation>
    <scope>NUCLEOTIDE SEQUENCE [LARGE SCALE GENOMIC DNA]</scope>
    <source>
        <strain evidence="2 3">CGMCC 1.15528</strain>
    </source>
</reference>
<dbReference type="EMBL" id="JAAKZG010000004">
    <property type="protein sequence ID" value="NGN41685.1"/>
    <property type="molecule type" value="Genomic_DNA"/>
</dbReference>
<dbReference type="SMART" id="SM00849">
    <property type="entry name" value="Lactamase_B"/>
    <property type="match status" value="1"/>
</dbReference>
<dbReference type="PANTHER" id="PTHR23131">
    <property type="entry name" value="ENDORIBONUCLEASE LACTB2"/>
    <property type="match status" value="1"/>
</dbReference>
<dbReference type="GO" id="GO:0016787">
    <property type="term" value="F:hydrolase activity"/>
    <property type="evidence" value="ECO:0007669"/>
    <property type="project" value="UniProtKB-KW"/>
</dbReference>
<keyword evidence="2" id="KW-0378">Hydrolase</keyword>
<dbReference type="Pfam" id="PF00753">
    <property type="entry name" value="Lactamase_B"/>
    <property type="match status" value="1"/>
</dbReference>
<dbReference type="RefSeq" id="WP_165117340.1">
    <property type="nucleotide sequence ID" value="NZ_JAAKZG010000004.1"/>
</dbReference>
<dbReference type="InterPro" id="IPR050662">
    <property type="entry name" value="Sec-metab_biosynth-thioest"/>
</dbReference>
<feature type="domain" description="Metallo-beta-lactamase" evidence="1">
    <location>
        <begin position="41"/>
        <end position="257"/>
    </location>
</feature>
<dbReference type="Pfam" id="PF21221">
    <property type="entry name" value="B_lactamase-like_C"/>
    <property type="match status" value="1"/>
</dbReference>
<dbReference type="InterPro" id="IPR001279">
    <property type="entry name" value="Metallo-B-lactamas"/>
</dbReference>
<proteinExistence type="predicted"/>
<dbReference type="InterPro" id="IPR036866">
    <property type="entry name" value="RibonucZ/Hydroxyglut_hydro"/>
</dbReference>
<dbReference type="Gene3D" id="3.60.15.10">
    <property type="entry name" value="Ribonuclease Z/Hydroxyacylglutathione hydrolase-like"/>
    <property type="match status" value="1"/>
</dbReference>
<name>A0A7C9V608_9HYPH</name>
<dbReference type="Proteomes" id="UP000481252">
    <property type="component" value="Unassembled WGS sequence"/>
</dbReference>
<gene>
    <name evidence="2" type="ORF">G6N74_11450</name>
</gene>
<dbReference type="PANTHER" id="PTHR23131:SF4">
    <property type="entry name" value="METALLO-BETA-LACTAMASE SUPERFAMILY POTEIN"/>
    <property type="match status" value="1"/>
</dbReference>
<sequence length="345" mass="39011">MTVQKSRLDFPWKAPPAAGEVTEVTKGLLWARLPLPFRLDHVNVWFLEEDDGWTVIDTGCATPEILTVWERLLAGPMRSKPVRRVVATHGHVDHIGLTGWLVQRFNADFIGTFAEWVWARLSHMHDVPGSSATHHSYLVRHGFDDEDAGRLVQSRRRFIDLSSQIPGWITEIRSGDAVRLGGREWRVIVTRGHAFEHASFFNEESGILIAGDHILPRISPVIAVYEMMPKADPLGDYLDSFPQFDGIPADTLILPSHGLPYRGIHQRIAELRDHHRLRLDATASFLSNPSTALELSREMFPHIEGPDNIGFALGETLAHVNYLVARNIVEERLDDQGRTIFALRR</sequence>
<dbReference type="Gene3D" id="1.10.10.10">
    <property type="entry name" value="Winged helix-like DNA-binding domain superfamily/Winged helix DNA-binding domain"/>
    <property type="match status" value="1"/>
</dbReference>
<dbReference type="SUPFAM" id="SSF56281">
    <property type="entry name" value="Metallo-hydrolase/oxidoreductase"/>
    <property type="match status" value="1"/>
</dbReference>
<evidence type="ECO:0000313" key="2">
    <source>
        <dbReference type="EMBL" id="NGN41685.1"/>
    </source>
</evidence>
<accession>A0A7C9V608</accession>
<dbReference type="AlphaFoldDB" id="A0A7C9V608"/>
<protein>
    <submittedName>
        <fullName evidence="2">MBL fold metallo-hydrolase</fullName>
    </submittedName>
</protein>
<keyword evidence="3" id="KW-1185">Reference proteome</keyword>
<organism evidence="2 3">
    <name type="scientific">Mesorhizobium zhangyense</name>
    <dbReference type="NCBI Taxonomy" id="1776730"/>
    <lineage>
        <taxon>Bacteria</taxon>
        <taxon>Pseudomonadati</taxon>
        <taxon>Pseudomonadota</taxon>
        <taxon>Alphaproteobacteria</taxon>
        <taxon>Hyphomicrobiales</taxon>
        <taxon>Phyllobacteriaceae</taxon>
        <taxon>Mesorhizobium</taxon>
    </lineage>
</organism>
<dbReference type="InterPro" id="IPR048933">
    <property type="entry name" value="B_lactamase-like_C"/>
</dbReference>
<dbReference type="InterPro" id="IPR036388">
    <property type="entry name" value="WH-like_DNA-bd_sf"/>
</dbReference>
<comment type="caution">
    <text evidence="2">The sequence shown here is derived from an EMBL/GenBank/DDBJ whole genome shotgun (WGS) entry which is preliminary data.</text>
</comment>
<evidence type="ECO:0000259" key="1">
    <source>
        <dbReference type="SMART" id="SM00849"/>
    </source>
</evidence>
<evidence type="ECO:0000313" key="3">
    <source>
        <dbReference type="Proteomes" id="UP000481252"/>
    </source>
</evidence>